<evidence type="ECO:0000256" key="1">
    <source>
        <dbReference type="ARBA" id="ARBA00004370"/>
    </source>
</evidence>
<dbReference type="PANTHER" id="PTHR11860:SF87">
    <property type="entry name" value="CMRF35-LIKE MOLECULE 8"/>
    <property type="match status" value="1"/>
</dbReference>
<dbReference type="Proteomes" id="UP000261660">
    <property type="component" value="Unplaced"/>
</dbReference>
<dbReference type="Ensembl" id="ENSLBET00000011891.1">
    <property type="protein sequence ID" value="ENSLBEP00000011304.1"/>
    <property type="gene ID" value="ENSLBEG00000008715.1"/>
</dbReference>
<evidence type="ECO:0000313" key="6">
    <source>
        <dbReference type="Proteomes" id="UP000261660"/>
    </source>
</evidence>
<sequence>QTPALRMLLLTLPSTRHLILKVWIKKDITAEGFERGEVSFNCSHRNAWSNNKYLCKNSCKGRGDILVTVKSGRSEGSERIALKDSGNGVLTVTFRWLQLTDSGKYWCAVKRLGFDTYIAVYLTVKRGKWEPVYSNLLYFFVCFYTSTTLNTLFLLLFSIQLSSMRQQPSNLDFSTRIRLLTIQHNKHLE</sequence>
<keyword evidence="6" id="KW-1185">Reference proteome</keyword>
<keyword evidence="4" id="KW-1133">Transmembrane helix</keyword>
<dbReference type="SUPFAM" id="SSF48726">
    <property type="entry name" value="Immunoglobulin"/>
    <property type="match status" value="1"/>
</dbReference>
<keyword evidence="2 4" id="KW-0812">Transmembrane</keyword>
<organism evidence="5 6">
    <name type="scientific">Labrus bergylta</name>
    <name type="common">ballan wrasse</name>
    <dbReference type="NCBI Taxonomy" id="56723"/>
    <lineage>
        <taxon>Eukaryota</taxon>
        <taxon>Metazoa</taxon>
        <taxon>Chordata</taxon>
        <taxon>Craniata</taxon>
        <taxon>Vertebrata</taxon>
        <taxon>Euteleostomi</taxon>
        <taxon>Actinopterygii</taxon>
        <taxon>Neopterygii</taxon>
        <taxon>Teleostei</taxon>
        <taxon>Neoteleostei</taxon>
        <taxon>Acanthomorphata</taxon>
        <taxon>Eupercaria</taxon>
        <taxon>Labriformes</taxon>
        <taxon>Labridae</taxon>
        <taxon>Labrus</taxon>
    </lineage>
</organism>
<name>A0A3Q3EVB3_9LABR</name>
<proteinExistence type="predicted"/>
<comment type="subcellular location">
    <subcellularLocation>
        <location evidence="1">Membrane</location>
    </subcellularLocation>
</comment>
<dbReference type="GO" id="GO:0005886">
    <property type="term" value="C:plasma membrane"/>
    <property type="evidence" value="ECO:0007669"/>
    <property type="project" value="TreeGrafter"/>
</dbReference>
<dbReference type="Gene3D" id="2.60.40.10">
    <property type="entry name" value="Immunoglobulins"/>
    <property type="match status" value="1"/>
</dbReference>
<dbReference type="InParanoid" id="A0A3Q3EVB3"/>
<evidence type="ECO:0000256" key="4">
    <source>
        <dbReference type="SAM" id="Phobius"/>
    </source>
</evidence>
<keyword evidence="3 4" id="KW-0472">Membrane</keyword>
<reference evidence="5" key="2">
    <citation type="submission" date="2025-09" db="UniProtKB">
        <authorList>
            <consortium name="Ensembl"/>
        </authorList>
    </citation>
    <scope>IDENTIFICATION</scope>
</reference>
<dbReference type="InterPro" id="IPR050671">
    <property type="entry name" value="CD300_family_receptors"/>
</dbReference>
<dbReference type="InterPro" id="IPR036179">
    <property type="entry name" value="Ig-like_dom_sf"/>
</dbReference>
<dbReference type="STRING" id="56723.ENSLBEP00000011304"/>
<dbReference type="GO" id="GO:0004888">
    <property type="term" value="F:transmembrane signaling receptor activity"/>
    <property type="evidence" value="ECO:0007669"/>
    <property type="project" value="TreeGrafter"/>
</dbReference>
<accession>A0A3Q3EVB3</accession>
<dbReference type="InterPro" id="IPR013783">
    <property type="entry name" value="Ig-like_fold"/>
</dbReference>
<evidence type="ECO:0000256" key="3">
    <source>
        <dbReference type="ARBA" id="ARBA00023136"/>
    </source>
</evidence>
<dbReference type="AlphaFoldDB" id="A0A3Q3EVB3"/>
<feature type="transmembrane region" description="Helical" evidence="4">
    <location>
        <begin position="136"/>
        <end position="157"/>
    </location>
</feature>
<evidence type="ECO:0000313" key="5">
    <source>
        <dbReference type="Ensembl" id="ENSLBEP00000011304.1"/>
    </source>
</evidence>
<evidence type="ECO:0000256" key="2">
    <source>
        <dbReference type="ARBA" id="ARBA00022692"/>
    </source>
</evidence>
<dbReference type="GeneTree" id="ENSGT00940000175426"/>
<dbReference type="PANTHER" id="PTHR11860">
    <property type="entry name" value="POLYMERIC-IMMUNOGLOBULIN RECEPTOR"/>
    <property type="match status" value="1"/>
</dbReference>
<protein>
    <recommendedName>
        <fullName evidence="7">Immunoglobulin subtype domain-containing protein</fullName>
    </recommendedName>
</protein>
<evidence type="ECO:0008006" key="7">
    <source>
        <dbReference type="Google" id="ProtNLM"/>
    </source>
</evidence>
<reference evidence="5" key="1">
    <citation type="submission" date="2025-08" db="UniProtKB">
        <authorList>
            <consortium name="Ensembl"/>
        </authorList>
    </citation>
    <scope>IDENTIFICATION</scope>
</reference>